<reference evidence="2" key="1">
    <citation type="submission" date="2020-02" db="EMBL/GenBank/DDBJ databases">
        <authorList>
            <person name="Meier V. D."/>
        </authorList>
    </citation>
    <scope>NUCLEOTIDE SEQUENCE</scope>
    <source>
        <strain evidence="2">AVDCRST_MAG67</strain>
    </source>
</reference>
<organism evidence="2">
    <name type="scientific">uncultured Solirubrobacteraceae bacterium</name>
    <dbReference type="NCBI Taxonomy" id="1162706"/>
    <lineage>
        <taxon>Bacteria</taxon>
        <taxon>Bacillati</taxon>
        <taxon>Actinomycetota</taxon>
        <taxon>Thermoleophilia</taxon>
        <taxon>Solirubrobacterales</taxon>
        <taxon>Solirubrobacteraceae</taxon>
        <taxon>environmental samples</taxon>
    </lineage>
</organism>
<protein>
    <submittedName>
        <fullName evidence="2">Uncharacterized protein</fullName>
    </submittedName>
</protein>
<proteinExistence type="predicted"/>
<sequence length="165" mass="18153">MEHFSAGLGRGRPKADGTPVSDADLAVEQALLDLLARERPPQTLNYDVPPEKLSELAHFDGSLIVYRTAGQVTATCDNEAANLLTVNLMDDIVQGTKTVEEARKEFGEQTAAWLMNREAPYTEGIRFAQPDESQTGYVDEPVMKAPTVHQTVEKVKDRLGIGDQR</sequence>
<name>A0A6J4T1Y5_9ACTN</name>
<accession>A0A6J4T1Y5</accession>
<gene>
    <name evidence="2" type="ORF">AVDCRST_MAG67-2740</name>
</gene>
<evidence type="ECO:0000256" key="1">
    <source>
        <dbReference type="SAM" id="MobiDB-lite"/>
    </source>
</evidence>
<dbReference type="EMBL" id="CADCVQ010000115">
    <property type="protein sequence ID" value="CAA9511180.1"/>
    <property type="molecule type" value="Genomic_DNA"/>
</dbReference>
<dbReference type="AlphaFoldDB" id="A0A6J4T1Y5"/>
<evidence type="ECO:0000313" key="2">
    <source>
        <dbReference type="EMBL" id="CAA9511180.1"/>
    </source>
</evidence>
<feature type="region of interest" description="Disordered" evidence="1">
    <location>
        <begin position="1"/>
        <end position="20"/>
    </location>
</feature>
<dbReference type="SUPFAM" id="SSF56655">
    <property type="entry name" value="Carbohydrate phosphatase"/>
    <property type="match status" value="1"/>
</dbReference>